<keyword evidence="4" id="KW-0863">Zinc-finger</keyword>
<comment type="subcellular location">
    <subcellularLocation>
        <location evidence="1">Nucleus</location>
    </subcellularLocation>
</comment>
<evidence type="ECO:0000256" key="3">
    <source>
        <dbReference type="ARBA" id="ARBA00022737"/>
    </source>
</evidence>
<dbReference type="InterPro" id="IPR011011">
    <property type="entry name" value="Znf_FYVE_PHD"/>
</dbReference>
<feature type="region of interest" description="Disordered" evidence="8">
    <location>
        <begin position="289"/>
        <end position="312"/>
    </location>
</feature>
<keyword evidence="3" id="KW-0677">Repeat</keyword>
<accession>A0ABM1S8D6</accession>
<dbReference type="InterPro" id="IPR001965">
    <property type="entry name" value="Znf_PHD"/>
</dbReference>
<evidence type="ECO:0000256" key="7">
    <source>
        <dbReference type="SAM" id="Coils"/>
    </source>
</evidence>
<keyword evidence="2" id="KW-0479">Metal-binding</keyword>
<dbReference type="PANTHER" id="PTHR15856:SF51">
    <property type="entry name" value="MBD-R2"/>
    <property type="match status" value="1"/>
</dbReference>
<evidence type="ECO:0000256" key="8">
    <source>
        <dbReference type="SAM" id="MobiDB-lite"/>
    </source>
</evidence>
<keyword evidence="6" id="KW-0539">Nucleus</keyword>
<dbReference type="SUPFAM" id="SSF57903">
    <property type="entry name" value="FYVE/PHD zinc finger"/>
    <property type="match status" value="1"/>
</dbReference>
<evidence type="ECO:0000313" key="10">
    <source>
        <dbReference type="Proteomes" id="UP000694941"/>
    </source>
</evidence>
<keyword evidence="7" id="KW-0175">Coiled coil</keyword>
<keyword evidence="5" id="KW-0862">Zinc</keyword>
<sequence>MQAASDSTTISRKIRTKSASDVFDRKENESCTGVEQPKKSGSHVSRNICASCDTRRAVLYTEETSRTRTKSLQESFSDVQVPRKKRRFSSVPSVLDGKLSGGVFKHEDTQSSSETVDSRDAGEPENSLDIPLAMDKKNKKSQVECYYDGEVVHCICESSEESGLMMQCEVCLAWQHGECFDIEAEENVPQKYVCYACLEPKGLRESFRYKYDQDWFKTGEMTAFSFLNNAAPQTSQPASMRATHELTAAMHDVFKVLHSVKYKIKVLKDDNHPDLKNFSSSWHKVSKDKEEAASNTLHSQDIKLEEAPTSPSETLPLQQIFMDMDHSYFSTEKPTSAGLAKHCSMYENDSLDQETSSGECMGSGTSDELTTSLSVESSGQQVTVEQHKTLTNWGETSMESGSSEFNTLTSCDQEVLLVSSGMEDVIIETVHDLTGESREHFSTEGDLQFSGFKTVTMDESLGSSDGLKEPGTTSGSKVSNKPENLQLRKVEKEEISCHADPEKCKQNLLDHVAKVHEELEQRMDLIEEQINALEVESDFLLPDPQEGPEGDTENAAQLMLSLKGLVKDLNVVKKFTLIQ</sequence>
<evidence type="ECO:0000256" key="5">
    <source>
        <dbReference type="ARBA" id="ARBA00022833"/>
    </source>
</evidence>
<evidence type="ECO:0000256" key="1">
    <source>
        <dbReference type="ARBA" id="ARBA00004123"/>
    </source>
</evidence>
<dbReference type="RefSeq" id="XP_022239891.1">
    <property type="nucleotide sequence ID" value="XM_022384183.1"/>
</dbReference>
<gene>
    <name evidence="11" type="primary">LOC106458059</name>
</gene>
<feature type="coiled-coil region" evidence="7">
    <location>
        <begin position="509"/>
        <end position="536"/>
    </location>
</feature>
<dbReference type="GeneID" id="106458059"/>
<evidence type="ECO:0000259" key="9">
    <source>
        <dbReference type="SMART" id="SM00249"/>
    </source>
</evidence>
<feature type="region of interest" description="Disordered" evidence="8">
    <location>
        <begin position="460"/>
        <end position="481"/>
    </location>
</feature>
<evidence type="ECO:0000256" key="4">
    <source>
        <dbReference type="ARBA" id="ARBA00022771"/>
    </source>
</evidence>
<evidence type="ECO:0000256" key="2">
    <source>
        <dbReference type="ARBA" id="ARBA00022723"/>
    </source>
</evidence>
<name>A0ABM1S8D6_LIMPO</name>
<keyword evidence="10" id="KW-1185">Reference proteome</keyword>
<dbReference type="Pfam" id="PF20826">
    <property type="entry name" value="PHD_5"/>
    <property type="match status" value="1"/>
</dbReference>
<dbReference type="Proteomes" id="UP000694941">
    <property type="component" value="Unplaced"/>
</dbReference>
<dbReference type="InterPro" id="IPR043449">
    <property type="entry name" value="PHF20-like"/>
</dbReference>
<dbReference type="PROSITE" id="PS01359">
    <property type="entry name" value="ZF_PHD_1"/>
    <property type="match status" value="1"/>
</dbReference>
<evidence type="ECO:0000313" key="11">
    <source>
        <dbReference type="RefSeq" id="XP_022239891.1"/>
    </source>
</evidence>
<dbReference type="InterPro" id="IPR019786">
    <property type="entry name" value="Zinc_finger_PHD-type_CS"/>
</dbReference>
<feature type="compositionally biased region" description="Polar residues" evidence="8">
    <location>
        <begin position="471"/>
        <end position="481"/>
    </location>
</feature>
<reference evidence="11" key="1">
    <citation type="submission" date="2025-08" db="UniProtKB">
        <authorList>
            <consortium name="RefSeq"/>
        </authorList>
    </citation>
    <scope>IDENTIFICATION</scope>
    <source>
        <tissue evidence="11">Muscle</tissue>
    </source>
</reference>
<dbReference type="PANTHER" id="PTHR15856">
    <property type="entry name" value="PHD FINGER PROTEIN 20-RELATED"/>
    <property type="match status" value="1"/>
</dbReference>
<feature type="region of interest" description="Disordered" evidence="8">
    <location>
        <begin position="354"/>
        <end position="380"/>
    </location>
</feature>
<feature type="region of interest" description="Disordered" evidence="8">
    <location>
        <begin position="101"/>
        <end position="133"/>
    </location>
</feature>
<dbReference type="SMART" id="SM00249">
    <property type="entry name" value="PHD"/>
    <property type="match status" value="1"/>
</dbReference>
<organism evidence="10 11">
    <name type="scientific">Limulus polyphemus</name>
    <name type="common">Atlantic horseshoe crab</name>
    <dbReference type="NCBI Taxonomy" id="6850"/>
    <lineage>
        <taxon>Eukaryota</taxon>
        <taxon>Metazoa</taxon>
        <taxon>Ecdysozoa</taxon>
        <taxon>Arthropoda</taxon>
        <taxon>Chelicerata</taxon>
        <taxon>Merostomata</taxon>
        <taxon>Xiphosura</taxon>
        <taxon>Limulidae</taxon>
        <taxon>Limulus</taxon>
    </lineage>
</organism>
<dbReference type="Gene3D" id="3.30.40.10">
    <property type="entry name" value="Zinc/RING finger domain, C3HC4 (zinc finger)"/>
    <property type="match status" value="1"/>
</dbReference>
<feature type="domain" description="Zinc finger PHD-type" evidence="9">
    <location>
        <begin position="153"/>
        <end position="198"/>
    </location>
</feature>
<protein>
    <submittedName>
        <fullName evidence="11">PHD finger protein 20-like protein 1 isoform X1</fullName>
    </submittedName>
</protein>
<feature type="region of interest" description="Disordered" evidence="8">
    <location>
        <begin position="1"/>
        <end position="46"/>
    </location>
</feature>
<proteinExistence type="predicted"/>
<dbReference type="InterPro" id="IPR013083">
    <property type="entry name" value="Znf_RING/FYVE/PHD"/>
</dbReference>
<feature type="compositionally biased region" description="Polar residues" evidence="8">
    <location>
        <begin position="1"/>
        <end position="11"/>
    </location>
</feature>
<evidence type="ECO:0000256" key="6">
    <source>
        <dbReference type="ARBA" id="ARBA00023242"/>
    </source>
</evidence>